<comment type="caution">
    <text evidence="1">The sequence shown here is derived from an EMBL/GenBank/DDBJ whole genome shotgun (WGS) entry which is preliminary data.</text>
</comment>
<organism evidence="1 2">
    <name type="scientific">Tunturiibacter gelidiferens</name>
    <dbReference type="NCBI Taxonomy" id="3069689"/>
    <lineage>
        <taxon>Bacteria</taxon>
        <taxon>Pseudomonadati</taxon>
        <taxon>Acidobacteriota</taxon>
        <taxon>Terriglobia</taxon>
        <taxon>Terriglobales</taxon>
        <taxon>Acidobacteriaceae</taxon>
        <taxon>Tunturiibacter</taxon>
    </lineage>
</organism>
<reference evidence="1 2" key="1">
    <citation type="submission" date="2020-08" db="EMBL/GenBank/DDBJ databases">
        <title>Genomic Encyclopedia of Type Strains, Phase IV (KMG-V): Genome sequencing to study the core and pangenomes of soil and plant-associated prokaryotes.</title>
        <authorList>
            <person name="Whitman W."/>
        </authorList>
    </citation>
    <scope>NUCLEOTIDE SEQUENCE [LARGE SCALE GENOMIC DNA]</scope>
    <source>
        <strain evidence="1 2">X5P2</strain>
    </source>
</reference>
<accession>A0A9X0QH18</accession>
<dbReference type="Proteomes" id="UP000535182">
    <property type="component" value="Unassembled WGS sequence"/>
</dbReference>
<evidence type="ECO:0000313" key="2">
    <source>
        <dbReference type="Proteomes" id="UP000535182"/>
    </source>
</evidence>
<protein>
    <recommendedName>
        <fullName evidence="3">PEGA domain-containing protein</fullName>
    </recommendedName>
</protein>
<dbReference type="EMBL" id="JACHEB010000009">
    <property type="protein sequence ID" value="MBB5330301.1"/>
    <property type="molecule type" value="Genomic_DNA"/>
</dbReference>
<name>A0A9X0QH18_9BACT</name>
<evidence type="ECO:0000313" key="1">
    <source>
        <dbReference type="EMBL" id="MBB5330301.1"/>
    </source>
</evidence>
<proteinExistence type="predicted"/>
<dbReference type="RefSeq" id="WP_183979603.1">
    <property type="nucleotide sequence ID" value="NZ_JACHEB010000009.1"/>
</dbReference>
<dbReference type="AlphaFoldDB" id="A0A9X0QH18"/>
<evidence type="ECO:0008006" key="3">
    <source>
        <dbReference type="Google" id="ProtNLM"/>
    </source>
</evidence>
<sequence length="120" mass="12981">MKTVFIPFAVKEPLCTALKIGTYTIKVQAAGFQSTERTHLSISIQQEFKLDLSLGVTGDVNTVSVTTGQESLQTQEASVGQTISEREMNNLPLNGRNYTLLTQLAPGTTTTTYDSGHGEL</sequence>
<keyword evidence="2" id="KW-1185">Reference proteome</keyword>
<gene>
    <name evidence="1" type="ORF">HDF14_003934</name>
</gene>